<protein>
    <recommendedName>
        <fullName evidence="5">TLC domain-containing protein</fullName>
    </recommendedName>
</protein>
<evidence type="ECO:0000256" key="2">
    <source>
        <dbReference type="SAM" id="Phobius"/>
    </source>
</evidence>
<feature type="transmembrane region" description="Helical" evidence="2">
    <location>
        <begin position="218"/>
        <end position="242"/>
    </location>
</feature>
<feature type="transmembrane region" description="Helical" evidence="2">
    <location>
        <begin position="149"/>
        <end position="167"/>
    </location>
</feature>
<feature type="transmembrane region" description="Helical" evidence="2">
    <location>
        <begin position="179"/>
        <end position="198"/>
    </location>
</feature>
<gene>
    <name evidence="3" type="ORF">E8E13_004106</name>
</gene>
<keyword evidence="2" id="KW-0472">Membrane</keyword>
<dbReference type="EMBL" id="SWKU01000022">
    <property type="protein sequence ID" value="KAF2997619.1"/>
    <property type="molecule type" value="Genomic_DNA"/>
</dbReference>
<evidence type="ECO:0000313" key="4">
    <source>
        <dbReference type="Proteomes" id="UP000801428"/>
    </source>
</evidence>
<evidence type="ECO:0000313" key="3">
    <source>
        <dbReference type="EMBL" id="KAF2997619.1"/>
    </source>
</evidence>
<accession>A0A9P4W8D2</accession>
<evidence type="ECO:0008006" key="5">
    <source>
        <dbReference type="Google" id="ProtNLM"/>
    </source>
</evidence>
<dbReference type="AlphaFoldDB" id="A0A9P4W8D2"/>
<sequence>MLPHDIEVVDISTLPPNAHSIQYLRDRLVSDYVHHGFLIMTITLVVFFFATRFFDYVFPKTIYRETCSRLDGNRKRRFVNHHISITAKILVIALAMYPYMAIVLGKADFGTPIVAGSEHTMGDVITIASAIYISVYLHELLYLSSGVKLIVVLHHIGAVIVASVMITRNVRWEVESNTTAYTVLIMTYGCFDVFAGVLPRPVMISRTVWQNEHRMNMWFCYTAMVLTVIGTVGETIVTMYLYGINFSAWSLPLQITTPICHVLFAAAQISSSKIMWALGRKHQEQLIQHGTADRDVEPAGSDKSPRNTTETNIELSIMSA</sequence>
<feature type="transmembrane region" description="Helical" evidence="2">
    <location>
        <begin position="248"/>
        <end position="267"/>
    </location>
</feature>
<feature type="transmembrane region" description="Helical" evidence="2">
    <location>
        <begin position="120"/>
        <end position="137"/>
    </location>
</feature>
<dbReference type="OrthoDB" id="3772759at2759"/>
<reference evidence="3" key="1">
    <citation type="submission" date="2019-04" db="EMBL/GenBank/DDBJ databases">
        <title>Sequencing of skin fungus with MAO and IRED activity.</title>
        <authorList>
            <person name="Marsaioli A.J."/>
            <person name="Bonatto J.M.C."/>
            <person name="Reis Junior O."/>
        </authorList>
    </citation>
    <scope>NUCLEOTIDE SEQUENCE</scope>
    <source>
        <strain evidence="3">30M1</strain>
    </source>
</reference>
<feature type="transmembrane region" description="Helical" evidence="2">
    <location>
        <begin position="79"/>
        <end position="100"/>
    </location>
</feature>
<feature type="transmembrane region" description="Helical" evidence="2">
    <location>
        <begin position="37"/>
        <end position="58"/>
    </location>
</feature>
<organism evidence="3 4">
    <name type="scientific">Curvularia kusanoi</name>
    <name type="common">Cochliobolus kusanoi</name>
    <dbReference type="NCBI Taxonomy" id="90978"/>
    <lineage>
        <taxon>Eukaryota</taxon>
        <taxon>Fungi</taxon>
        <taxon>Dikarya</taxon>
        <taxon>Ascomycota</taxon>
        <taxon>Pezizomycotina</taxon>
        <taxon>Dothideomycetes</taxon>
        <taxon>Pleosporomycetidae</taxon>
        <taxon>Pleosporales</taxon>
        <taxon>Pleosporineae</taxon>
        <taxon>Pleosporaceae</taxon>
        <taxon>Curvularia</taxon>
    </lineage>
</organism>
<comment type="caution">
    <text evidence="3">The sequence shown here is derived from an EMBL/GenBank/DDBJ whole genome shotgun (WGS) entry which is preliminary data.</text>
</comment>
<dbReference type="Proteomes" id="UP000801428">
    <property type="component" value="Unassembled WGS sequence"/>
</dbReference>
<proteinExistence type="predicted"/>
<evidence type="ECO:0000256" key="1">
    <source>
        <dbReference type="SAM" id="MobiDB-lite"/>
    </source>
</evidence>
<keyword evidence="4" id="KW-1185">Reference proteome</keyword>
<feature type="region of interest" description="Disordered" evidence="1">
    <location>
        <begin position="291"/>
        <end position="311"/>
    </location>
</feature>
<keyword evidence="2" id="KW-0812">Transmembrane</keyword>
<keyword evidence="2" id="KW-1133">Transmembrane helix</keyword>
<name>A0A9P4W8D2_CURKU</name>